<protein>
    <submittedName>
        <fullName evidence="2">Uncharacterized protein</fullName>
    </submittedName>
</protein>
<proteinExistence type="predicted"/>
<evidence type="ECO:0000256" key="1">
    <source>
        <dbReference type="SAM" id="SignalP"/>
    </source>
</evidence>
<keyword evidence="1" id="KW-0732">Signal</keyword>
<dbReference type="Proteomes" id="UP000298061">
    <property type="component" value="Unassembled WGS sequence"/>
</dbReference>
<dbReference type="EMBL" id="SFCI01001802">
    <property type="protein sequence ID" value="TFY74925.1"/>
    <property type="molecule type" value="Genomic_DNA"/>
</dbReference>
<accession>A0A4Y9ZK10</accession>
<dbReference type="AlphaFoldDB" id="A0A4Y9ZK10"/>
<comment type="caution">
    <text evidence="2">The sequence shown here is derived from an EMBL/GenBank/DDBJ whole genome shotgun (WGS) entry which is preliminary data.</text>
</comment>
<name>A0A4Y9ZK10_9AGAM</name>
<feature type="signal peptide" evidence="1">
    <location>
        <begin position="1"/>
        <end position="17"/>
    </location>
</feature>
<sequence length="56" mass="6217">MKLSALLTLIAAAIVLATPHSESDDQQAPKAPCCQFPVRYLMLWLYQPSTLTLLFP</sequence>
<reference evidence="2 3" key="1">
    <citation type="submission" date="2019-02" db="EMBL/GenBank/DDBJ databases">
        <title>Genome sequencing of the rare red list fungi Hericium alpestre (H. flagellum).</title>
        <authorList>
            <person name="Buettner E."/>
            <person name="Kellner H."/>
        </authorList>
    </citation>
    <scope>NUCLEOTIDE SEQUENCE [LARGE SCALE GENOMIC DNA]</scope>
    <source>
        <strain evidence="2 3">DSM 108284</strain>
    </source>
</reference>
<keyword evidence="3" id="KW-1185">Reference proteome</keyword>
<gene>
    <name evidence="2" type="ORF">EWM64_g9088</name>
</gene>
<feature type="chain" id="PRO_5021240468" evidence="1">
    <location>
        <begin position="18"/>
        <end position="56"/>
    </location>
</feature>
<organism evidence="2 3">
    <name type="scientific">Hericium alpestre</name>
    <dbReference type="NCBI Taxonomy" id="135208"/>
    <lineage>
        <taxon>Eukaryota</taxon>
        <taxon>Fungi</taxon>
        <taxon>Dikarya</taxon>
        <taxon>Basidiomycota</taxon>
        <taxon>Agaricomycotina</taxon>
        <taxon>Agaricomycetes</taxon>
        <taxon>Russulales</taxon>
        <taxon>Hericiaceae</taxon>
        <taxon>Hericium</taxon>
    </lineage>
</organism>
<evidence type="ECO:0000313" key="3">
    <source>
        <dbReference type="Proteomes" id="UP000298061"/>
    </source>
</evidence>
<evidence type="ECO:0000313" key="2">
    <source>
        <dbReference type="EMBL" id="TFY74925.1"/>
    </source>
</evidence>